<dbReference type="HAMAP" id="MF_00844_B">
    <property type="entry name" value="RqcH_B"/>
    <property type="match status" value="1"/>
</dbReference>
<evidence type="ECO:0000256" key="4">
    <source>
        <dbReference type="ARBA" id="ARBA00022917"/>
    </source>
</evidence>
<dbReference type="RefSeq" id="WP_201274959.1">
    <property type="nucleotide sequence ID" value="NZ_JACVDA010000002.1"/>
</dbReference>
<evidence type="ECO:0000256" key="1">
    <source>
        <dbReference type="ARBA" id="ARBA00022555"/>
    </source>
</evidence>
<keyword evidence="2 5" id="KW-0699">rRNA-binding</keyword>
<dbReference type="Pfam" id="PF05670">
    <property type="entry name" value="NFACT-R_1"/>
    <property type="match status" value="1"/>
</dbReference>
<evidence type="ECO:0000256" key="2">
    <source>
        <dbReference type="ARBA" id="ARBA00022730"/>
    </source>
</evidence>
<proteinExistence type="inferred from homology"/>
<keyword evidence="1 5" id="KW-0820">tRNA-binding</keyword>
<gene>
    <name evidence="5" type="primary">rqcH</name>
    <name evidence="7" type="ORF">IBJ83_00745</name>
</gene>
<name>A0ABS1C6Y1_9FIRM</name>
<dbReference type="InterPro" id="IPR043682">
    <property type="entry name" value="RqcH_bacterial"/>
</dbReference>
<dbReference type="PANTHER" id="PTHR15239:SF6">
    <property type="entry name" value="RIBOSOME QUALITY CONTROL COMPLEX SUBUNIT NEMF"/>
    <property type="match status" value="1"/>
</dbReference>
<dbReference type="InterPro" id="IPR008532">
    <property type="entry name" value="NFACT_RNA-bd"/>
</dbReference>
<evidence type="ECO:0000256" key="3">
    <source>
        <dbReference type="ARBA" id="ARBA00022884"/>
    </source>
</evidence>
<comment type="caution">
    <text evidence="7">The sequence shown here is derived from an EMBL/GenBank/DDBJ whole genome shotgun (WGS) entry which is preliminary data.</text>
</comment>
<dbReference type="InterPro" id="IPR051608">
    <property type="entry name" value="RQC_Subunit_NEMF"/>
</dbReference>
<keyword evidence="3 5" id="KW-0694">RNA-binding</keyword>
<accession>A0ABS1C6Y1</accession>
<comment type="function">
    <text evidence="5">Key component of the ribosome quality control system (RQC), a ribosome-associated complex that mediates the extraction of incompletely synthesized nascent chains from stalled ribosomes and their subsequent degradation. RqcH recruits Ala-charged tRNA, and with RqcP directs the elongation of stalled nascent chains on 50S ribosomal subunits, leading to non-templated C-terminal alanine extensions (Ala tail). The Ala tail promotes nascent chain degradation. May add between 1 and at least 8 Ala residues. Binds to stalled 50S ribosomal subunits.</text>
</comment>
<evidence type="ECO:0000259" key="6">
    <source>
        <dbReference type="Pfam" id="PF05670"/>
    </source>
</evidence>
<keyword evidence="4 5" id="KW-0648">Protein biosynthesis</keyword>
<comment type="subunit">
    <text evidence="5">Associates with stalled 50S ribosomal subunits. Binds to RqcP.</text>
</comment>
<protein>
    <recommendedName>
        <fullName evidence="5">Rqc2 homolog RqcH</fullName>
        <shortName evidence="5">RqcH</shortName>
    </recommendedName>
</protein>
<organism evidence="7 8">
    <name type="scientific">Parvimonas parva</name>
    <dbReference type="NCBI Taxonomy" id="2769485"/>
    <lineage>
        <taxon>Bacteria</taxon>
        <taxon>Bacillati</taxon>
        <taxon>Bacillota</taxon>
        <taxon>Tissierellia</taxon>
        <taxon>Tissierellales</taxon>
        <taxon>Peptoniphilaceae</taxon>
        <taxon>Parvimonas</taxon>
    </lineage>
</organism>
<evidence type="ECO:0000313" key="7">
    <source>
        <dbReference type="EMBL" id="MBK1467848.1"/>
    </source>
</evidence>
<comment type="similarity">
    <text evidence="5">Belongs to the NEMF family.</text>
</comment>
<reference evidence="7 8" key="1">
    <citation type="submission" date="2020-09" db="EMBL/GenBank/DDBJ databases">
        <title>Parvimonas S3374 sp. nov.</title>
        <authorList>
            <person name="Buhl M."/>
        </authorList>
    </citation>
    <scope>NUCLEOTIDE SEQUENCE [LARGE SCALE GENOMIC DNA]</scope>
    <source>
        <strain evidence="7 8">S3374</strain>
    </source>
</reference>
<dbReference type="Pfam" id="PF05833">
    <property type="entry name" value="NFACT_N"/>
    <property type="match status" value="1"/>
</dbReference>
<keyword evidence="8" id="KW-1185">Reference proteome</keyword>
<evidence type="ECO:0000256" key="5">
    <source>
        <dbReference type="HAMAP-Rule" id="MF_00844"/>
    </source>
</evidence>
<dbReference type="PANTHER" id="PTHR15239">
    <property type="entry name" value="NUCLEAR EXPORT MEDIATOR FACTOR NEMF"/>
    <property type="match status" value="1"/>
</dbReference>
<dbReference type="Gene3D" id="2.30.310.10">
    <property type="entry name" value="ibrinogen binding protein from staphylococcus aureus domain"/>
    <property type="match status" value="1"/>
</dbReference>
<sequence length="577" mass="67603">MSFDGIFTKAVVDEITPLLLNGKINKINQPDKNEINIQIYNKENYKLLLSCANNLSRIHLSEKNKKNPITAYNFCMLLRKHLVGGTIKNIYQHKMDRVVCFEIENLNELKELNKKLLIIEIMGKHSNIILVDKESNKIIDSIKHIDSRQSSIREVFPNKDYFFVKDEKENILEENYRLPSEILKNSEPISMKKFFYTNYLGFSPTISYELLNNSNIDMDINSVNLSEDDIQKLDENFKILVENIKNKKYFPILIQDEVKNNKDFYCFDLNLYKNKESVSNISNLVENFYHNNSLRDRINQKASGFKKVLTTKLNRLSNKYSAMNDELLNNKSKEDLKIFADLLSINIYKMEKGMKKIVLENIYDNMNEVEISLDEKKSPRENIESYYKKYKKLKTADEIIKQELPKIETEIAYIKQILETIEIITELNELSEIEEELISLGYVKKSKKNKQKLEKSKPYVFETKSGALIYVGKNNLQNENLTLKFANKNDIFFHAQDVPGSHVILRGANLTEDDYKIAGFLAGYYSYFKNEGYANVDYTEKKHIRKAKGTGLGMVYYDNFKTLFIDFKDKLFDEYKK</sequence>
<dbReference type="Proteomes" id="UP000823123">
    <property type="component" value="Unassembled WGS sequence"/>
</dbReference>
<feature type="domain" description="NFACT RNA-binding" evidence="6">
    <location>
        <begin position="457"/>
        <end position="552"/>
    </location>
</feature>
<evidence type="ECO:0000313" key="8">
    <source>
        <dbReference type="Proteomes" id="UP000823123"/>
    </source>
</evidence>
<dbReference type="EMBL" id="JACVDA010000002">
    <property type="protein sequence ID" value="MBK1467848.1"/>
    <property type="molecule type" value="Genomic_DNA"/>
</dbReference>